<sequence>MPLCEEHHQRSHGERVADVRPRRRILAGPASVSPQARRKGMMSAMARNSEAYRTLRTVTHPELVAFCAACAERGSGIHRLLGEPEEAALFEEALSLGWNAARGEVDDEAVVDLVEEAEELLGCEDDEDDEDDTESRGFHATQSLMLAVNTLSVYLNPAPERAEMSGQTMETLLSGFDFTLGGERAVITRAGESSPVGDLQRLEQEAQTRFLASYIDGTGSLLRGTTPEEMRHSCLAARERIAHAVETLAELRGWEIRGTGAAPGRPRP</sequence>
<gene>
    <name evidence="1" type="ORF">GCM10010405_38620</name>
</gene>
<dbReference type="RefSeq" id="WP_344324855.1">
    <property type="nucleotide sequence ID" value="NZ_BAAASZ010000027.1"/>
</dbReference>
<evidence type="ECO:0000313" key="2">
    <source>
        <dbReference type="Proteomes" id="UP001501638"/>
    </source>
</evidence>
<dbReference type="Gene3D" id="1.20.1590.10">
    <property type="entry name" value="YP_001051499.1 domain like"/>
    <property type="match status" value="1"/>
</dbReference>
<dbReference type="EMBL" id="BAAASZ010000027">
    <property type="protein sequence ID" value="GAA2451160.1"/>
    <property type="molecule type" value="Genomic_DNA"/>
</dbReference>
<dbReference type="Proteomes" id="UP001501638">
    <property type="component" value="Unassembled WGS sequence"/>
</dbReference>
<accession>A0ABP5XB77</accession>
<reference evidence="2" key="1">
    <citation type="journal article" date="2019" name="Int. J. Syst. Evol. Microbiol.">
        <title>The Global Catalogue of Microorganisms (GCM) 10K type strain sequencing project: providing services to taxonomists for standard genome sequencing and annotation.</title>
        <authorList>
            <consortium name="The Broad Institute Genomics Platform"/>
            <consortium name="The Broad Institute Genome Sequencing Center for Infectious Disease"/>
            <person name="Wu L."/>
            <person name="Ma J."/>
        </authorList>
    </citation>
    <scope>NUCLEOTIDE SEQUENCE [LARGE SCALE GENOMIC DNA]</scope>
    <source>
        <strain evidence="2">JCM 6305</strain>
    </source>
</reference>
<dbReference type="InterPro" id="IPR023381">
    <property type="entry name" value="YP001051499.1-like_dom_sf"/>
</dbReference>
<name>A0ABP5XB77_9ACTN</name>
<comment type="caution">
    <text evidence="1">The sequence shown here is derived from an EMBL/GenBank/DDBJ whole genome shotgun (WGS) entry which is preliminary data.</text>
</comment>
<keyword evidence="2" id="KW-1185">Reference proteome</keyword>
<evidence type="ECO:0000313" key="1">
    <source>
        <dbReference type="EMBL" id="GAA2451160.1"/>
    </source>
</evidence>
<proteinExistence type="predicted"/>
<protein>
    <submittedName>
        <fullName evidence="1">Uncharacterized protein</fullName>
    </submittedName>
</protein>
<organism evidence="1 2">
    <name type="scientific">Streptomyces macrosporus</name>
    <dbReference type="NCBI Taxonomy" id="44032"/>
    <lineage>
        <taxon>Bacteria</taxon>
        <taxon>Bacillati</taxon>
        <taxon>Actinomycetota</taxon>
        <taxon>Actinomycetes</taxon>
        <taxon>Kitasatosporales</taxon>
        <taxon>Streptomycetaceae</taxon>
        <taxon>Streptomyces</taxon>
    </lineage>
</organism>